<dbReference type="InterPro" id="IPR000477">
    <property type="entry name" value="RT_dom"/>
</dbReference>
<feature type="domain" description="Reverse transcriptase" evidence="1">
    <location>
        <begin position="1"/>
        <end position="212"/>
    </location>
</feature>
<proteinExistence type="predicted"/>
<dbReference type="AlphaFoldDB" id="A0AAV1MBK4"/>
<dbReference type="EMBL" id="CAVLGL010000148">
    <property type="protein sequence ID" value="CAK1603707.1"/>
    <property type="molecule type" value="Genomic_DNA"/>
</dbReference>
<keyword evidence="3" id="KW-1185">Reference proteome</keyword>
<dbReference type="Pfam" id="PF00078">
    <property type="entry name" value="RVT_1"/>
    <property type="match status" value="1"/>
</dbReference>
<dbReference type="Gene3D" id="3.30.70.270">
    <property type="match status" value="1"/>
</dbReference>
<dbReference type="InterPro" id="IPR043502">
    <property type="entry name" value="DNA/RNA_pol_sf"/>
</dbReference>
<dbReference type="SUPFAM" id="SSF56672">
    <property type="entry name" value="DNA/RNA polymerases"/>
    <property type="match status" value="1"/>
</dbReference>
<dbReference type="PROSITE" id="PS50878">
    <property type="entry name" value="RT_POL"/>
    <property type="match status" value="1"/>
</dbReference>
<comment type="caution">
    <text evidence="2">The sequence shown here is derived from an EMBL/GenBank/DDBJ whole genome shotgun (WGS) entry which is preliminary data.</text>
</comment>
<evidence type="ECO:0000259" key="1">
    <source>
        <dbReference type="PROSITE" id="PS50878"/>
    </source>
</evidence>
<organism evidence="2 3">
    <name type="scientific">Parnassius mnemosyne</name>
    <name type="common">clouded apollo</name>
    <dbReference type="NCBI Taxonomy" id="213953"/>
    <lineage>
        <taxon>Eukaryota</taxon>
        <taxon>Metazoa</taxon>
        <taxon>Ecdysozoa</taxon>
        <taxon>Arthropoda</taxon>
        <taxon>Hexapoda</taxon>
        <taxon>Insecta</taxon>
        <taxon>Pterygota</taxon>
        <taxon>Neoptera</taxon>
        <taxon>Endopterygota</taxon>
        <taxon>Lepidoptera</taxon>
        <taxon>Glossata</taxon>
        <taxon>Ditrysia</taxon>
        <taxon>Papilionoidea</taxon>
        <taxon>Papilionidae</taxon>
        <taxon>Parnassiinae</taxon>
        <taxon>Parnassini</taxon>
        <taxon>Parnassius</taxon>
        <taxon>Driopa</taxon>
    </lineage>
</organism>
<name>A0AAV1MBK4_9NEOP</name>
<gene>
    <name evidence="2" type="ORF">PARMNEM_LOCUS22027</name>
</gene>
<dbReference type="Proteomes" id="UP001314205">
    <property type="component" value="Unassembled WGS sequence"/>
</dbReference>
<evidence type="ECO:0000313" key="3">
    <source>
        <dbReference type="Proteomes" id="UP001314205"/>
    </source>
</evidence>
<evidence type="ECO:0000313" key="2">
    <source>
        <dbReference type="EMBL" id="CAK1603707.1"/>
    </source>
</evidence>
<dbReference type="CDD" id="cd01650">
    <property type="entry name" value="RT_nLTR_like"/>
    <property type="match status" value="1"/>
</dbReference>
<dbReference type="InterPro" id="IPR043128">
    <property type="entry name" value="Rev_trsase/Diguanyl_cyclase"/>
</dbReference>
<accession>A0AAV1MBK4</accession>
<protein>
    <recommendedName>
        <fullName evidence="1">Reverse transcriptase domain-containing protein</fullName>
    </recommendedName>
</protein>
<reference evidence="2 3" key="1">
    <citation type="submission" date="2023-11" db="EMBL/GenBank/DDBJ databases">
        <authorList>
            <person name="Hedman E."/>
            <person name="Englund M."/>
            <person name="Stromberg M."/>
            <person name="Nyberg Akerstrom W."/>
            <person name="Nylinder S."/>
            <person name="Jareborg N."/>
            <person name="Kallberg Y."/>
            <person name="Kronander E."/>
        </authorList>
    </citation>
    <scope>NUCLEOTIDE SEQUENCE [LARGE SCALE GENOMIC DNA]</scope>
</reference>
<dbReference type="GO" id="GO:0071897">
    <property type="term" value="P:DNA biosynthetic process"/>
    <property type="evidence" value="ECO:0007669"/>
    <property type="project" value="UniProtKB-ARBA"/>
</dbReference>
<dbReference type="PANTHER" id="PTHR19446">
    <property type="entry name" value="REVERSE TRANSCRIPTASES"/>
    <property type="match status" value="1"/>
</dbReference>
<sequence>MWRNNNLIPFYKNKGDVADCGNYRAIKLTSQTLKIWECVLVKRLSKITKITPNQCGFTSGVGTIDAIHSVKILMEKYKSRKQDLHLIFIDLEKAFDRVPRELIWQALRAQLVQEHYIELLKDLYHDVTTKVVGPAGKSEPFEVGVGVHQGSTVSPLLFNLVMDYITMDIQKSAPWSLLYADDVVLIAESLTEVQSDLTLMAGVLRKKRDESE</sequence>